<evidence type="ECO:0000256" key="11">
    <source>
        <dbReference type="SAM" id="SignalP"/>
    </source>
</evidence>
<dbReference type="Proteomes" id="UP000261600">
    <property type="component" value="Unplaced"/>
</dbReference>
<keyword evidence="8" id="KW-0675">Receptor</keyword>
<evidence type="ECO:0000256" key="6">
    <source>
        <dbReference type="ARBA" id="ARBA00022989"/>
    </source>
</evidence>
<evidence type="ECO:0000256" key="3">
    <source>
        <dbReference type="ARBA" id="ARBA00022692"/>
    </source>
</evidence>
<evidence type="ECO:0000256" key="1">
    <source>
        <dbReference type="ARBA" id="ARBA00004479"/>
    </source>
</evidence>
<keyword evidence="6 10" id="KW-1133">Transmembrane helix</keyword>
<accession>A0A3Q3KCZ1</accession>
<dbReference type="PROSITE" id="PS50853">
    <property type="entry name" value="FN3"/>
    <property type="match status" value="1"/>
</dbReference>
<feature type="signal peptide" evidence="11">
    <location>
        <begin position="1"/>
        <end position="18"/>
    </location>
</feature>
<sequence>MNIFSAIWRCIIILLTFSLNRCPLLPAGSQRFNGLGYLTVEPAPLFLIGSNLTVYCHVTKCQHGFTISLELNGQTVDARKKVNCTTMVFNLLNVQTPRLEVLCKLKGDQLSKIVNGLELHGGLPPDKPKSINCETTRSSDAVGCSWKKGQETYLPTTFNISVNRENGIQIHLAQTRHENITIPRGILDENTKYHLIVTAYNHFGASQELFILCVKDIVIPETPQIMQIEFGNSSIATMLQWKTPESSVHLRPNIRLHTDNGSWEVKEGTELNEGLIRLDNLRPLTDYEFQLRTCFTPSLTSTKRSVCSKWSLSMRGRSPGKGPSQQLHVWRVFRSHATNRLQVVTVLWKPPSREDYSGEVQQYKMFLVNGQTQNVTCAAALSQCSVQVPAEVQALSISAVTLYGTSPPADVPLRHSGVFGPVLREVAPAVNGSAVLVSWSWPGTKQRSASGDLLYYVIEWTSVPAAELQWQKLPKDQNNTSIPGLKAGVRYNISLYAVTTRGVCVPSSGLVYSKEQKPASSPNMLVLIHEARRVLIQWHELPVDQQRGFITNYTIYVQTLDSSKTERSVMVPASSPRQMWIDCSEGTVALELTASNSVGEGPRARRISSLPAAPPVGPVIVTVFIITLFMAIIANLMCWSCVRKRVKQKCISWGPAGLVENLPKLGNSNAIRLLEEDRGEPSFSSTHSDPPLSPISLISWEERNEVYPTIQVEVSQPDFGPAVAETPLLTLDCGTMLVGSQLEHVSYKPQVATFALQGEEVKETEEEQRDISVSGEEDICSSVYGGLLRGLLSNVEVEFSDSPLVLTLSSVNGLLWPKTEAVLNRGVLSGMTGTENDVGVDFPSLELQQDEKMSCDVSQYTIEKTLTDAYFPQVAIVSSSTLCNSHR</sequence>
<dbReference type="PANTHER" id="PTHR48423">
    <property type="entry name" value="INTERLEUKIN-27 RECEPTOR SUBUNIT ALPHA"/>
    <property type="match status" value="1"/>
</dbReference>
<keyword evidence="14" id="KW-1185">Reference proteome</keyword>
<evidence type="ECO:0000256" key="8">
    <source>
        <dbReference type="ARBA" id="ARBA00023170"/>
    </source>
</evidence>
<feature type="transmembrane region" description="Helical" evidence="10">
    <location>
        <begin position="616"/>
        <end position="639"/>
    </location>
</feature>
<keyword evidence="7 10" id="KW-0472">Membrane</keyword>
<dbReference type="RefSeq" id="XP_020467882.1">
    <property type="nucleotide sequence ID" value="XM_020612226.1"/>
</dbReference>
<keyword evidence="3 10" id="KW-0812">Transmembrane</keyword>
<name>A0A3Q3KCZ1_MONAL</name>
<keyword evidence="5" id="KW-0677">Repeat</keyword>
<feature type="domain" description="Fibronectin type-III" evidence="12">
    <location>
        <begin position="421"/>
        <end position="519"/>
    </location>
</feature>
<evidence type="ECO:0000256" key="5">
    <source>
        <dbReference type="ARBA" id="ARBA00022737"/>
    </source>
</evidence>
<evidence type="ECO:0000256" key="7">
    <source>
        <dbReference type="ARBA" id="ARBA00023136"/>
    </source>
</evidence>
<evidence type="ECO:0000259" key="12">
    <source>
        <dbReference type="PROSITE" id="PS50853"/>
    </source>
</evidence>
<comment type="subcellular location">
    <subcellularLocation>
        <location evidence="1">Membrane</location>
        <topology evidence="1">Single-pass type I membrane protein</topology>
    </subcellularLocation>
</comment>
<dbReference type="SUPFAM" id="SSF49265">
    <property type="entry name" value="Fibronectin type III"/>
    <property type="match status" value="4"/>
</dbReference>
<dbReference type="CDD" id="cd00063">
    <property type="entry name" value="FN3"/>
    <property type="match status" value="2"/>
</dbReference>
<dbReference type="GO" id="GO:0005886">
    <property type="term" value="C:plasma membrane"/>
    <property type="evidence" value="ECO:0007669"/>
    <property type="project" value="UniProtKB-ARBA"/>
</dbReference>
<dbReference type="InterPro" id="IPR052672">
    <property type="entry name" value="Type1_Cytokine_Rcpt_Type2"/>
</dbReference>
<dbReference type="InterPro" id="IPR003961">
    <property type="entry name" value="FN3_dom"/>
</dbReference>
<dbReference type="Gene3D" id="2.60.40.10">
    <property type="entry name" value="Immunoglobulins"/>
    <property type="match status" value="5"/>
</dbReference>
<dbReference type="KEGG" id="malb:109966955"/>
<evidence type="ECO:0000313" key="13">
    <source>
        <dbReference type="Ensembl" id="ENSMALP00000032094.1"/>
    </source>
</evidence>
<dbReference type="STRING" id="43700.ENSMALP00000032094"/>
<evidence type="ECO:0000256" key="10">
    <source>
        <dbReference type="SAM" id="Phobius"/>
    </source>
</evidence>
<dbReference type="OrthoDB" id="9897281at2759"/>
<dbReference type="Ensembl" id="ENSMALT00000032647.1">
    <property type="protein sequence ID" value="ENSMALP00000032094.1"/>
    <property type="gene ID" value="ENSMALG00000022124.1"/>
</dbReference>
<keyword evidence="9" id="KW-0325">Glycoprotein</keyword>
<dbReference type="CTD" id="149233"/>
<comment type="similarity">
    <text evidence="2">Belongs to the type I cytokine receptor family. Type 2 subfamily.</text>
</comment>
<dbReference type="InterPro" id="IPR013783">
    <property type="entry name" value="Ig-like_fold"/>
</dbReference>
<reference evidence="13" key="2">
    <citation type="submission" date="2025-09" db="UniProtKB">
        <authorList>
            <consortium name="Ensembl"/>
        </authorList>
    </citation>
    <scope>IDENTIFICATION</scope>
</reference>
<evidence type="ECO:0000313" key="14">
    <source>
        <dbReference type="Proteomes" id="UP000261600"/>
    </source>
</evidence>
<keyword evidence="4 11" id="KW-0732">Signal</keyword>
<dbReference type="InterPro" id="IPR036116">
    <property type="entry name" value="FN3_sf"/>
</dbReference>
<protein>
    <recommendedName>
        <fullName evidence="12">Fibronectin type-III domain-containing protein</fullName>
    </recommendedName>
</protein>
<evidence type="ECO:0000256" key="2">
    <source>
        <dbReference type="ARBA" id="ARBA00008921"/>
    </source>
</evidence>
<dbReference type="SMART" id="SM00060">
    <property type="entry name" value="FN3"/>
    <property type="match status" value="3"/>
</dbReference>
<dbReference type="PANTHER" id="PTHR48423:SF2">
    <property type="entry name" value="INTERLEUKIN-12 RECEPTOR SUBUNIT BETA-2"/>
    <property type="match status" value="1"/>
</dbReference>
<reference evidence="13" key="1">
    <citation type="submission" date="2025-08" db="UniProtKB">
        <authorList>
            <consortium name="Ensembl"/>
        </authorList>
    </citation>
    <scope>IDENTIFICATION</scope>
</reference>
<proteinExistence type="inferred from homology"/>
<dbReference type="GeneID" id="109966955"/>
<evidence type="ECO:0000256" key="4">
    <source>
        <dbReference type="ARBA" id="ARBA00022729"/>
    </source>
</evidence>
<dbReference type="AlphaFoldDB" id="A0A3Q3KCZ1"/>
<dbReference type="Pfam" id="PF00041">
    <property type="entry name" value="fn3"/>
    <property type="match status" value="1"/>
</dbReference>
<evidence type="ECO:0000256" key="9">
    <source>
        <dbReference type="ARBA" id="ARBA00023180"/>
    </source>
</evidence>
<organism evidence="13 14">
    <name type="scientific">Monopterus albus</name>
    <name type="common">Swamp eel</name>
    <dbReference type="NCBI Taxonomy" id="43700"/>
    <lineage>
        <taxon>Eukaryota</taxon>
        <taxon>Metazoa</taxon>
        <taxon>Chordata</taxon>
        <taxon>Craniata</taxon>
        <taxon>Vertebrata</taxon>
        <taxon>Euteleostomi</taxon>
        <taxon>Actinopterygii</taxon>
        <taxon>Neopterygii</taxon>
        <taxon>Teleostei</taxon>
        <taxon>Neoteleostei</taxon>
        <taxon>Acanthomorphata</taxon>
        <taxon>Anabantaria</taxon>
        <taxon>Synbranchiformes</taxon>
        <taxon>Synbranchidae</taxon>
        <taxon>Monopterus</taxon>
    </lineage>
</organism>
<feature type="chain" id="PRO_5018570148" description="Fibronectin type-III domain-containing protein" evidence="11">
    <location>
        <begin position="19"/>
        <end position="887"/>
    </location>
</feature>